<dbReference type="AlphaFoldDB" id="A0A1T4V7M7"/>
<reference evidence="1 2" key="1">
    <citation type="submission" date="2017-02" db="EMBL/GenBank/DDBJ databases">
        <authorList>
            <person name="Peterson S.W."/>
        </authorList>
    </citation>
    <scope>NUCLEOTIDE SEQUENCE [LARGE SCALE GENOMIC DNA]</scope>
    <source>
        <strain evidence="1 2">ATCC 35992</strain>
    </source>
</reference>
<dbReference type="STRING" id="39495.SAMN02745111_00317"/>
<protein>
    <submittedName>
        <fullName evidence="1">Uncharacterized protein</fullName>
    </submittedName>
</protein>
<evidence type="ECO:0000313" key="2">
    <source>
        <dbReference type="Proteomes" id="UP000190814"/>
    </source>
</evidence>
<organism evidence="1 2">
    <name type="scientific">Eubacterium uniforme</name>
    <dbReference type="NCBI Taxonomy" id="39495"/>
    <lineage>
        <taxon>Bacteria</taxon>
        <taxon>Bacillati</taxon>
        <taxon>Bacillota</taxon>
        <taxon>Clostridia</taxon>
        <taxon>Eubacteriales</taxon>
        <taxon>Eubacteriaceae</taxon>
        <taxon>Eubacterium</taxon>
    </lineage>
</organism>
<gene>
    <name evidence="1" type="ORF">SAMN02745111_00317</name>
</gene>
<accession>A0A1T4V7M7</accession>
<dbReference type="EMBL" id="FUXZ01000003">
    <property type="protein sequence ID" value="SKA60970.1"/>
    <property type="molecule type" value="Genomic_DNA"/>
</dbReference>
<dbReference type="RefSeq" id="WP_078765211.1">
    <property type="nucleotide sequence ID" value="NZ_FUXZ01000003.1"/>
</dbReference>
<dbReference type="Proteomes" id="UP000190814">
    <property type="component" value="Unassembled WGS sequence"/>
</dbReference>
<name>A0A1T4V7M7_9FIRM</name>
<proteinExistence type="predicted"/>
<evidence type="ECO:0000313" key="1">
    <source>
        <dbReference type="EMBL" id="SKA60970.1"/>
    </source>
</evidence>
<sequence>MNKYENITIRFNLENPEDRLLWNKVSSQSHKSRYIKDCIKMNEDIKLQSISNKLDIIIKTLGKKTVYETIDEIPEDKSIDDVIETISEEYEEKSEGDKMMDDFLNSLDV</sequence>
<keyword evidence="2" id="KW-1185">Reference proteome</keyword>